<dbReference type="Proteomes" id="UP000324222">
    <property type="component" value="Unassembled WGS sequence"/>
</dbReference>
<comment type="caution">
    <text evidence="1">The sequence shown here is derived from an EMBL/GenBank/DDBJ whole genome shotgun (WGS) entry which is preliminary data.</text>
</comment>
<dbReference type="AlphaFoldDB" id="A0A5B7I4S1"/>
<reference evidence="1 2" key="1">
    <citation type="submission" date="2019-05" db="EMBL/GenBank/DDBJ databases">
        <title>Another draft genome of Portunus trituberculatus and its Hox gene families provides insights of decapod evolution.</title>
        <authorList>
            <person name="Jeong J.-H."/>
            <person name="Song I."/>
            <person name="Kim S."/>
            <person name="Choi T."/>
            <person name="Kim D."/>
            <person name="Ryu S."/>
            <person name="Kim W."/>
        </authorList>
    </citation>
    <scope>NUCLEOTIDE SEQUENCE [LARGE SCALE GENOMIC DNA]</scope>
    <source>
        <tissue evidence="1">Muscle</tissue>
    </source>
</reference>
<accession>A0A5B7I4S1</accession>
<organism evidence="1 2">
    <name type="scientific">Portunus trituberculatus</name>
    <name type="common">Swimming crab</name>
    <name type="synonym">Neptunus trituberculatus</name>
    <dbReference type="NCBI Taxonomy" id="210409"/>
    <lineage>
        <taxon>Eukaryota</taxon>
        <taxon>Metazoa</taxon>
        <taxon>Ecdysozoa</taxon>
        <taxon>Arthropoda</taxon>
        <taxon>Crustacea</taxon>
        <taxon>Multicrustacea</taxon>
        <taxon>Malacostraca</taxon>
        <taxon>Eumalacostraca</taxon>
        <taxon>Eucarida</taxon>
        <taxon>Decapoda</taxon>
        <taxon>Pleocyemata</taxon>
        <taxon>Brachyura</taxon>
        <taxon>Eubrachyura</taxon>
        <taxon>Portunoidea</taxon>
        <taxon>Portunidae</taxon>
        <taxon>Portuninae</taxon>
        <taxon>Portunus</taxon>
    </lineage>
</organism>
<dbReference type="EMBL" id="VSRR010049311">
    <property type="protein sequence ID" value="MPC78772.1"/>
    <property type="molecule type" value="Genomic_DNA"/>
</dbReference>
<gene>
    <name evidence="1" type="ORF">E2C01_073269</name>
</gene>
<sequence>MAAKIQRAKNQSPFFRASVICRAAHSCRTSAEYVMLDQTRYEELPPVPRIPTRTRYMPVTKKLCTEERH</sequence>
<evidence type="ECO:0000313" key="1">
    <source>
        <dbReference type="EMBL" id="MPC78772.1"/>
    </source>
</evidence>
<proteinExistence type="predicted"/>
<protein>
    <submittedName>
        <fullName evidence="1">Uncharacterized protein</fullName>
    </submittedName>
</protein>
<evidence type="ECO:0000313" key="2">
    <source>
        <dbReference type="Proteomes" id="UP000324222"/>
    </source>
</evidence>
<name>A0A5B7I4S1_PORTR</name>
<keyword evidence="2" id="KW-1185">Reference proteome</keyword>